<protein>
    <submittedName>
        <fullName evidence="2">Uncharacterized protein</fullName>
    </submittedName>
</protein>
<evidence type="ECO:0000256" key="1">
    <source>
        <dbReference type="SAM" id="MobiDB-lite"/>
    </source>
</evidence>
<keyword evidence="3" id="KW-1185">Reference proteome</keyword>
<evidence type="ECO:0000313" key="2">
    <source>
        <dbReference type="EMBL" id="KAK3752775.1"/>
    </source>
</evidence>
<dbReference type="AlphaFoldDB" id="A0AAE1D2T0"/>
<comment type="caution">
    <text evidence="2">The sequence shown here is derived from an EMBL/GenBank/DDBJ whole genome shotgun (WGS) entry which is preliminary data.</text>
</comment>
<gene>
    <name evidence="2" type="ORF">RRG08_047547</name>
</gene>
<sequence>MLYMPGAVRDPVQGSTRLESMDPLMEDFRSFQGACVEQHPMPPTSGPQIKAPVGQQNRLWFICVFTARWKIPSHLSGALVPETVCYTQRLGNGMVEELSSPRGITLWGRKGSDEGVPAVSGAGYSRNQSRQE</sequence>
<organism evidence="2 3">
    <name type="scientific">Elysia crispata</name>
    <name type="common">lettuce slug</name>
    <dbReference type="NCBI Taxonomy" id="231223"/>
    <lineage>
        <taxon>Eukaryota</taxon>
        <taxon>Metazoa</taxon>
        <taxon>Spiralia</taxon>
        <taxon>Lophotrochozoa</taxon>
        <taxon>Mollusca</taxon>
        <taxon>Gastropoda</taxon>
        <taxon>Heterobranchia</taxon>
        <taxon>Euthyneura</taxon>
        <taxon>Panpulmonata</taxon>
        <taxon>Sacoglossa</taxon>
        <taxon>Placobranchoidea</taxon>
        <taxon>Plakobranchidae</taxon>
        <taxon>Elysia</taxon>
    </lineage>
</organism>
<evidence type="ECO:0000313" key="3">
    <source>
        <dbReference type="Proteomes" id="UP001283361"/>
    </source>
</evidence>
<proteinExistence type="predicted"/>
<accession>A0AAE1D2T0</accession>
<dbReference type="EMBL" id="JAWDGP010005741">
    <property type="protein sequence ID" value="KAK3752775.1"/>
    <property type="molecule type" value="Genomic_DNA"/>
</dbReference>
<name>A0AAE1D2T0_9GAST</name>
<feature type="region of interest" description="Disordered" evidence="1">
    <location>
        <begin position="104"/>
        <end position="132"/>
    </location>
</feature>
<dbReference type="Proteomes" id="UP001283361">
    <property type="component" value="Unassembled WGS sequence"/>
</dbReference>
<reference evidence="2" key="1">
    <citation type="journal article" date="2023" name="G3 (Bethesda)">
        <title>A reference genome for the long-term kleptoplast-retaining sea slug Elysia crispata morphotype clarki.</title>
        <authorList>
            <person name="Eastman K.E."/>
            <person name="Pendleton A.L."/>
            <person name="Shaikh M.A."/>
            <person name="Suttiyut T."/>
            <person name="Ogas R."/>
            <person name="Tomko P."/>
            <person name="Gavelis G."/>
            <person name="Widhalm J.R."/>
            <person name="Wisecaver J.H."/>
        </authorList>
    </citation>
    <scope>NUCLEOTIDE SEQUENCE</scope>
    <source>
        <strain evidence="2">ECLA1</strain>
    </source>
</reference>